<dbReference type="PANTHER" id="PTHR37809:SF1">
    <property type="entry name" value="RIBOSOMAL PROTEIN S12 METHYLTHIOTRANSFERASE ACCESSORY FACTOR YCAO"/>
    <property type="match status" value="1"/>
</dbReference>
<name>A0ABV8HJS3_9ACTN</name>
<dbReference type="RefSeq" id="WP_386426885.1">
    <property type="nucleotide sequence ID" value="NZ_JBHSBB010000006.1"/>
</dbReference>
<proteinExistence type="predicted"/>
<comment type="caution">
    <text evidence="3">The sequence shown here is derived from an EMBL/GenBank/DDBJ whole genome shotgun (WGS) entry which is preliminary data.</text>
</comment>
<evidence type="ECO:0000256" key="1">
    <source>
        <dbReference type="SAM" id="MobiDB-lite"/>
    </source>
</evidence>
<dbReference type="InterPro" id="IPR003776">
    <property type="entry name" value="YcaO-like_dom"/>
</dbReference>
<dbReference type="InterPro" id="IPR027624">
    <property type="entry name" value="TOMM_cyclo_SagD"/>
</dbReference>
<dbReference type="Proteomes" id="UP001595765">
    <property type="component" value="Unassembled WGS sequence"/>
</dbReference>
<gene>
    <name evidence="3" type="ORF">ACFO3J_06190</name>
</gene>
<accession>A0ABV8HJS3</accession>
<evidence type="ECO:0000259" key="2">
    <source>
        <dbReference type="PROSITE" id="PS51664"/>
    </source>
</evidence>
<dbReference type="Pfam" id="PF02624">
    <property type="entry name" value="YcaO"/>
    <property type="match status" value="1"/>
</dbReference>
<evidence type="ECO:0000313" key="3">
    <source>
        <dbReference type="EMBL" id="MFC4031059.1"/>
    </source>
</evidence>
<sequence length="670" mass="71473">MTTADLRPRPAGPPPRAADEEADVTAGLAGALAESLAGYGRSGGRRSRVGPPAEGEFAGPVAATVAALGLRDELTVVEGDSAAGTVGVHLYGQHALVGPFTPDGAPGCSRCLARRWQAVRTRALREALEGGSGTRAAGPGPWAVPFVADALAAVIMARAAGLRAPGSGSRFPYAFLLDLETLAVTPFALVPDAECPWCGEQVTDSAANALVERTPSPKHAPDAYRARPADEYDVPLAAFANPAAGMLGPGVVPDLVSASTSSVVGSFLLRSGDYLRECFWGGHTARYRSSVRVGVLEGLERYAGMRPRGRRTGVTAAYDDLVDLGEQVLDPRDCGLYPADFHRADPTVRPFDPARPIPWVWGYSLRDRRPLLVPEIVAYYHAPGGLANRFVQESSNGCASGGSLAEAVYFGLMEVIERDAFLLAWYGRAPLSEIDASGSRRPETRAMIDRLAMYGYRARFFDTRVSFAVPVVTAVAERLDGGLGRLCFGAGAGLDPEAALAAGLCEIATDAVNLRRRTVRDEPRLRALAADFRRVQVLHDHPLLYGLPEMARHADFLLRRDRTPRVPLAALARDTIAPGADSWDDVTACVNEVARAGFDVVVVDQTAPEQRELGLHTAGVIVPGLLPIDFGWARQRAPAMPRTLRALREGGLRAEDLTPDDLNPAPHPFP</sequence>
<dbReference type="Gene3D" id="3.30.1330.230">
    <property type="match status" value="1"/>
</dbReference>
<dbReference type="InterPro" id="IPR022291">
    <property type="entry name" value="Bacteriocin_synth_cyclodeHase"/>
</dbReference>
<dbReference type="EMBL" id="JBHSBB010000006">
    <property type="protein sequence ID" value="MFC4031059.1"/>
    <property type="molecule type" value="Genomic_DNA"/>
</dbReference>
<reference evidence="4" key="1">
    <citation type="journal article" date="2019" name="Int. J. Syst. Evol. Microbiol.">
        <title>The Global Catalogue of Microorganisms (GCM) 10K type strain sequencing project: providing services to taxonomists for standard genome sequencing and annotation.</title>
        <authorList>
            <consortium name="The Broad Institute Genomics Platform"/>
            <consortium name="The Broad Institute Genome Sequencing Center for Infectious Disease"/>
            <person name="Wu L."/>
            <person name="Ma J."/>
        </authorList>
    </citation>
    <scope>NUCLEOTIDE SEQUENCE [LARGE SCALE GENOMIC DNA]</scope>
    <source>
        <strain evidence="4">CGMCC 4.7237</strain>
    </source>
</reference>
<keyword evidence="4" id="KW-1185">Reference proteome</keyword>
<organism evidence="3 4">
    <name type="scientific">Streptomyces polygonati</name>
    <dbReference type="NCBI Taxonomy" id="1617087"/>
    <lineage>
        <taxon>Bacteria</taxon>
        <taxon>Bacillati</taxon>
        <taxon>Actinomycetota</taxon>
        <taxon>Actinomycetes</taxon>
        <taxon>Kitasatosporales</taxon>
        <taxon>Streptomycetaceae</taxon>
        <taxon>Streptomyces</taxon>
    </lineage>
</organism>
<dbReference type="PROSITE" id="PS51664">
    <property type="entry name" value="YCAO"/>
    <property type="match status" value="1"/>
</dbReference>
<feature type="region of interest" description="Disordered" evidence="1">
    <location>
        <begin position="1"/>
        <end position="23"/>
    </location>
</feature>
<dbReference type="Gene3D" id="3.30.40.250">
    <property type="match status" value="1"/>
</dbReference>
<dbReference type="Gene3D" id="3.40.50.720">
    <property type="entry name" value="NAD(P)-binding Rossmann-like Domain"/>
    <property type="match status" value="1"/>
</dbReference>
<dbReference type="NCBIfam" id="TIGR03882">
    <property type="entry name" value="cyclo_dehyd_2"/>
    <property type="match status" value="1"/>
</dbReference>
<protein>
    <submittedName>
        <fullName evidence="3">TOMM leader peptide-binding protein</fullName>
    </submittedName>
</protein>
<dbReference type="NCBIfam" id="TIGR03604">
    <property type="entry name" value="TOMM_cyclo_SagD"/>
    <property type="match status" value="1"/>
</dbReference>
<dbReference type="Gene3D" id="3.30.160.660">
    <property type="match status" value="1"/>
</dbReference>
<feature type="domain" description="YcaO" evidence="2">
    <location>
        <begin position="282"/>
        <end position="670"/>
    </location>
</feature>
<evidence type="ECO:0000313" key="4">
    <source>
        <dbReference type="Proteomes" id="UP001595765"/>
    </source>
</evidence>
<dbReference type="PANTHER" id="PTHR37809">
    <property type="entry name" value="RIBOSOMAL PROTEIN S12 METHYLTHIOTRANSFERASE ACCESSORY FACTOR YCAO"/>
    <property type="match status" value="1"/>
</dbReference>